<dbReference type="PROSITE" id="PS51257">
    <property type="entry name" value="PROKAR_LIPOPROTEIN"/>
    <property type="match status" value="1"/>
</dbReference>
<name>A0ABW5VAH5_9FLAO</name>
<accession>A0ABW5VAH5</accession>
<gene>
    <name evidence="1" type="ORF">ACFS1K_02565</name>
</gene>
<evidence type="ECO:0000313" key="1">
    <source>
        <dbReference type="EMBL" id="MFD2788637.1"/>
    </source>
</evidence>
<keyword evidence="2" id="KW-1185">Reference proteome</keyword>
<sequence>MKIKFHFIALLVFGSVLSSCEKDDLEYQNEFENSRKAMLDFKESSNNSYKYVVPGGSVLVSFGWESTITVTHGKVTQRHFRYTSTEGLSDNVPQEELEWVENENEINSHEHTSAAYAWTLDEIYDKAQQEWLVNRKNVKIYFEAENNGLISSCGYVEDGCMDDCFNGINIKSIEAL</sequence>
<protein>
    <submittedName>
        <fullName evidence="1">Uncharacterized protein</fullName>
    </submittedName>
</protein>
<evidence type="ECO:0000313" key="2">
    <source>
        <dbReference type="Proteomes" id="UP001597532"/>
    </source>
</evidence>
<proteinExistence type="predicted"/>
<comment type="caution">
    <text evidence="1">The sequence shown here is derived from an EMBL/GenBank/DDBJ whole genome shotgun (WGS) entry which is preliminary data.</text>
</comment>
<dbReference type="Proteomes" id="UP001597532">
    <property type="component" value="Unassembled WGS sequence"/>
</dbReference>
<reference evidence="2" key="1">
    <citation type="journal article" date="2019" name="Int. J. Syst. Evol. Microbiol.">
        <title>The Global Catalogue of Microorganisms (GCM) 10K type strain sequencing project: providing services to taxonomists for standard genome sequencing and annotation.</title>
        <authorList>
            <consortium name="The Broad Institute Genomics Platform"/>
            <consortium name="The Broad Institute Genome Sequencing Center for Infectious Disease"/>
            <person name="Wu L."/>
            <person name="Ma J."/>
        </authorList>
    </citation>
    <scope>NUCLEOTIDE SEQUENCE [LARGE SCALE GENOMIC DNA]</scope>
    <source>
        <strain evidence="2">KCTC 52924</strain>
    </source>
</reference>
<organism evidence="1 2">
    <name type="scientific">Arenibacter antarcticus</name>
    <dbReference type="NCBI Taxonomy" id="2040469"/>
    <lineage>
        <taxon>Bacteria</taxon>
        <taxon>Pseudomonadati</taxon>
        <taxon>Bacteroidota</taxon>
        <taxon>Flavobacteriia</taxon>
        <taxon>Flavobacteriales</taxon>
        <taxon>Flavobacteriaceae</taxon>
        <taxon>Arenibacter</taxon>
    </lineage>
</organism>
<dbReference type="EMBL" id="JBHUOK010000004">
    <property type="protein sequence ID" value="MFD2788637.1"/>
    <property type="molecule type" value="Genomic_DNA"/>
</dbReference>
<dbReference type="RefSeq" id="WP_251806959.1">
    <property type="nucleotide sequence ID" value="NZ_CP166679.1"/>
</dbReference>